<dbReference type="Proteomes" id="UP001596405">
    <property type="component" value="Unassembled WGS sequence"/>
</dbReference>
<keyword evidence="1" id="KW-0472">Membrane</keyword>
<feature type="transmembrane region" description="Helical" evidence="1">
    <location>
        <begin position="7"/>
        <end position="26"/>
    </location>
</feature>
<keyword evidence="1" id="KW-0812">Transmembrane</keyword>
<feature type="transmembrane region" description="Helical" evidence="1">
    <location>
        <begin position="66"/>
        <end position="88"/>
    </location>
</feature>
<dbReference type="InterPro" id="IPR045781">
    <property type="entry name" value="SxtJ"/>
</dbReference>
<name>A0ABW2DNI5_9BACT</name>
<organism evidence="2 3">
    <name type="scientific">Rufibacter roseus</name>
    <dbReference type="NCBI Taxonomy" id="1567108"/>
    <lineage>
        <taxon>Bacteria</taxon>
        <taxon>Pseudomonadati</taxon>
        <taxon>Bacteroidota</taxon>
        <taxon>Cytophagia</taxon>
        <taxon>Cytophagales</taxon>
        <taxon>Hymenobacteraceae</taxon>
        <taxon>Rufibacter</taxon>
    </lineage>
</organism>
<sequence>MQSSRRQTLEATASLSLLLLILYLLWFPIRELVISSAAVLLLGLFSVPPIPWLLRQWMRLLHLLGIINTKILLALIFFVVLTPLAWIYRLFNKEKPKENTNFTPRHHTFSASDFENPF</sequence>
<keyword evidence="3" id="KW-1185">Reference proteome</keyword>
<dbReference type="RefSeq" id="WP_066616342.1">
    <property type="nucleotide sequence ID" value="NZ_JBHSYQ010000015.1"/>
</dbReference>
<reference evidence="3" key="1">
    <citation type="journal article" date="2019" name="Int. J. Syst. Evol. Microbiol.">
        <title>The Global Catalogue of Microorganisms (GCM) 10K type strain sequencing project: providing services to taxonomists for standard genome sequencing and annotation.</title>
        <authorList>
            <consortium name="The Broad Institute Genomics Platform"/>
            <consortium name="The Broad Institute Genome Sequencing Center for Infectious Disease"/>
            <person name="Wu L."/>
            <person name="Ma J."/>
        </authorList>
    </citation>
    <scope>NUCLEOTIDE SEQUENCE [LARGE SCALE GENOMIC DNA]</scope>
    <source>
        <strain evidence="3">CGMCC 4.7393</strain>
    </source>
</reference>
<protein>
    <submittedName>
        <fullName evidence="2">SxtJ family membrane protein</fullName>
    </submittedName>
</protein>
<comment type="caution">
    <text evidence="2">The sequence shown here is derived from an EMBL/GenBank/DDBJ whole genome shotgun (WGS) entry which is preliminary data.</text>
</comment>
<feature type="transmembrane region" description="Helical" evidence="1">
    <location>
        <begin position="32"/>
        <end position="54"/>
    </location>
</feature>
<accession>A0ABW2DNI5</accession>
<dbReference type="EMBL" id="JBHSYQ010000015">
    <property type="protein sequence ID" value="MFC6999260.1"/>
    <property type="molecule type" value="Genomic_DNA"/>
</dbReference>
<evidence type="ECO:0000313" key="3">
    <source>
        <dbReference type="Proteomes" id="UP001596405"/>
    </source>
</evidence>
<evidence type="ECO:0000313" key="2">
    <source>
        <dbReference type="EMBL" id="MFC6999260.1"/>
    </source>
</evidence>
<dbReference type="Pfam" id="PF19588">
    <property type="entry name" value="SxtJ"/>
    <property type="match status" value="1"/>
</dbReference>
<proteinExistence type="predicted"/>
<gene>
    <name evidence="2" type="ORF">ACFQHR_16610</name>
</gene>
<evidence type="ECO:0000256" key="1">
    <source>
        <dbReference type="SAM" id="Phobius"/>
    </source>
</evidence>
<keyword evidence="1" id="KW-1133">Transmembrane helix</keyword>